<dbReference type="SUPFAM" id="SSF53098">
    <property type="entry name" value="Ribonuclease H-like"/>
    <property type="match status" value="1"/>
</dbReference>
<evidence type="ECO:0000256" key="3">
    <source>
        <dbReference type="ARBA" id="ARBA00022722"/>
    </source>
</evidence>
<protein>
    <submittedName>
        <fullName evidence="6">Unannotated protein</fullName>
    </submittedName>
</protein>
<name>A0A6J6P4W4_9ZZZZ</name>
<dbReference type="SMART" id="SM00732">
    <property type="entry name" value="YqgFc"/>
    <property type="match status" value="1"/>
</dbReference>
<accession>A0A6J6P4W4</accession>
<dbReference type="Gene3D" id="3.30.420.140">
    <property type="entry name" value="YqgF/RNase H-like domain"/>
    <property type="match status" value="1"/>
</dbReference>
<keyword evidence="2" id="KW-0690">Ribosome biogenesis</keyword>
<dbReference type="EMBL" id="CAFAAQ010000016">
    <property type="protein sequence ID" value="CAB4797338.1"/>
    <property type="molecule type" value="Genomic_DNA"/>
</dbReference>
<feature type="domain" description="YqgF/RNase H-like" evidence="5">
    <location>
        <begin position="1"/>
        <end position="102"/>
    </location>
</feature>
<evidence type="ECO:0000256" key="1">
    <source>
        <dbReference type="ARBA" id="ARBA00022490"/>
    </source>
</evidence>
<dbReference type="EMBL" id="CAFBPW010000004">
    <property type="protein sequence ID" value="CAB5023686.1"/>
    <property type="molecule type" value="Genomic_DNA"/>
</dbReference>
<evidence type="ECO:0000256" key="2">
    <source>
        <dbReference type="ARBA" id="ARBA00022517"/>
    </source>
</evidence>
<dbReference type="PANTHER" id="PTHR33317">
    <property type="entry name" value="POLYNUCLEOTIDYL TRANSFERASE, RIBONUCLEASE H-LIKE SUPERFAMILY PROTEIN"/>
    <property type="match status" value="1"/>
</dbReference>
<keyword evidence="4" id="KW-0378">Hydrolase</keyword>
<proteinExistence type="inferred from homology"/>
<dbReference type="EMBL" id="CAEZXS010000047">
    <property type="protein sequence ID" value="CAB4693412.1"/>
    <property type="molecule type" value="Genomic_DNA"/>
</dbReference>
<organism evidence="6">
    <name type="scientific">freshwater metagenome</name>
    <dbReference type="NCBI Taxonomy" id="449393"/>
    <lineage>
        <taxon>unclassified sequences</taxon>
        <taxon>metagenomes</taxon>
        <taxon>ecological metagenomes</taxon>
    </lineage>
</organism>
<evidence type="ECO:0000313" key="10">
    <source>
        <dbReference type="EMBL" id="CAB5064809.1"/>
    </source>
</evidence>
<dbReference type="Pfam" id="PF03652">
    <property type="entry name" value="RuvX"/>
    <property type="match status" value="1"/>
</dbReference>
<dbReference type="AlphaFoldDB" id="A0A6J6P4W4"/>
<gene>
    <name evidence="6" type="ORF">UFOPK2582_00550</name>
    <name evidence="7" type="ORF">UFOPK3046_00329</name>
    <name evidence="8" type="ORF">UFOPK3914_00508</name>
    <name evidence="9" type="ORF">UFOPK4173_00070</name>
    <name evidence="10" type="ORF">UFOPK4354_00617</name>
</gene>
<sequence length="154" mass="16751">MRALGLDLGSVRIGVALSNSEGTVAVPYQVVTRSKDRNGDHRKIAALVAEAEAECVVVGMPYSLDGSMGPAARKAQAEIKLLRKLLTVSVETYDERFTTVTADRSLREMNLGAAERRKMVDSVAASIILQSWLDHRQSEFSADVSSNEIEDLEA</sequence>
<dbReference type="InterPro" id="IPR005227">
    <property type="entry name" value="YqgF"/>
</dbReference>
<dbReference type="HAMAP" id="MF_00651">
    <property type="entry name" value="Nuclease_YqgF"/>
    <property type="match status" value="1"/>
</dbReference>
<dbReference type="NCBIfam" id="TIGR00250">
    <property type="entry name" value="RNAse_H_YqgF"/>
    <property type="match status" value="1"/>
</dbReference>
<dbReference type="GO" id="GO:0000967">
    <property type="term" value="P:rRNA 5'-end processing"/>
    <property type="evidence" value="ECO:0007669"/>
    <property type="project" value="TreeGrafter"/>
</dbReference>
<dbReference type="EMBL" id="CAFBOG010000031">
    <property type="protein sequence ID" value="CAB4972287.1"/>
    <property type="molecule type" value="Genomic_DNA"/>
</dbReference>
<dbReference type="CDD" id="cd16964">
    <property type="entry name" value="YqgF"/>
    <property type="match status" value="1"/>
</dbReference>
<dbReference type="InterPro" id="IPR012337">
    <property type="entry name" value="RNaseH-like_sf"/>
</dbReference>
<evidence type="ECO:0000313" key="9">
    <source>
        <dbReference type="EMBL" id="CAB5023686.1"/>
    </source>
</evidence>
<dbReference type="PANTHER" id="PTHR33317:SF4">
    <property type="entry name" value="POLYNUCLEOTIDYL TRANSFERASE, RIBONUCLEASE H-LIKE SUPERFAMILY PROTEIN"/>
    <property type="match status" value="1"/>
</dbReference>
<dbReference type="EMBL" id="CAFBQW010000050">
    <property type="protein sequence ID" value="CAB5064809.1"/>
    <property type="molecule type" value="Genomic_DNA"/>
</dbReference>
<dbReference type="GO" id="GO:0005829">
    <property type="term" value="C:cytosol"/>
    <property type="evidence" value="ECO:0007669"/>
    <property type="project" value="TreeGrafter"/>
</dbReference>
<dbReference type="InterPro" id="IPR006641">
    <property type="entry name" value="YqgF/RNaseH-like_dom"/>
</dbReference>
<evidence type="ECO:0000313" key="6">
    <source>
        <dbReference type="EMBL" id="CAB4693412.1"/>
    </source>
</evidence>
<reference evidence="6" key="1">
    <citation type="submission" date="2020-05" db="EMBL/GenBank/DDBJ databases">
        <authorList>
            <person name="Chiriac C."/>
            <person name="Salcher M."/>
            <person name="Ghai R."/>
            <person name="Kavagutti S V."/>
        </authorList>
    </citation>
    <scope>NUCLEOTIDE SEQUENCE</scope>
</reference>
<keyword evidence="1" id="KW-0963">Cytoplasm</keyword>
<evidence type="ECO:0000256" key="4">
    <source>
        <dbReference type="ARBA" id="ARBA00022801"/>
    </source>
</evidence>
<dbReference type="GO" id="GO:0016787">
    <property type="term" value="F:hydrolase activity"/>
    <property type="evidence" value="ECO:0007669"/>
    <property type="project" value="UniProtKB-KW"/>
</dbReference>
<dbReference type="GO" id="GO:0004518">
    <property type="term" value="F:nuclease activity"/>
    <property type="evidence" value="ECO:0007669"/>
    <property type="project" value="UniProtKB-KW"/>
</dbReference>
<evidence type="ECO:0000313" key="8">
    <source>
        <dbReference type="EMBL" id="CAB4972287.1"/>
    </source>
</evidence>
<keyword evidence="3" id="KW-0540">Nuclease</keyword>
<dbReference type="InterPro" id="IPR037027">
    <property type="entry name" value="YqgF/RNaseH-like_dom_sf"/>
</dbReference>
<evidence type="ECO:0000259" key="5">
    <source>
        <dbReference type="SMART" id="SM00732"/>
    </source>
</evidence>
<evidence type="ECO:0000313" key="7">
    <source>
        <dbReference type="EMBL" id="CAB4797338.1"/>
    </source>
</evidence>